<dbReference type="Pfam" id="PF00145">
    <property type="entry name" value="DNA_methylase"/>
    <property type="match status" value="1"/>
</dbReference>
<evidence type="ECO:0000256" key="1">
    <source>
        <dbReference type="ARBA" id="ARBA00022603"/>
    </source>
</evidence>
<dbReference type="SUPFAM" id="SSF69572">
    <property type="entry name" value="Activating enzymes of the ubiquitin-like proteins"/>
    <property type="match status" value="1"/>
</dbReference>
<dbReference type="PANTHER" id="PTHR46098:SF1">
    <property type="entry name" value="TRNA (CYTOSINE(38)-C(5))-METHYLTRANSFERASE"/>
    <property type="match status" value="1"/>
</dbReference>
<dbReference type="RefSeq" id="XP_011130495.1">
    <property type="nucleotide sequence ID" value="XM_011132193.1"/>
</dbReference>
<evidence type="ECO:0000313" key="8">
    <source>
        <dbReference type="EMBL" id="EZG66764.1"/>
    </source>
</evidence>
<evidence type="ECO:0000256" key="7">
    <source>
        <dbReference type="SAM" id="SignalP"/>
    </source>
</evidence>
<feature type="active site" evidence="4">
    <location>
        <position position="91"/>
    </location>
</feature>
<dbReference type="PRINTS" id="PR00105">
    <property type="entry name" value="C5METTRFRASE"/>
</dbReference>
<dbReference type="AlphaFoldDB" id="A0A023B6U3"/>
<keyword evidence="1 4" id="KW-0489">Methyltransferase</keyword>
<dbReference type="NCBIfam" id="TIGR00675">
    <property type="entry name" value="dcm"/>
    <property type="match status" value="1"/>
</dbReference>
<proteinExistence type="inferred from homology"/>
<gene>
    <name evidence="8" type="ORF">GNI_076150</name>
</gene>
<dbReference type="PROSITE" id="PS51679">
    <property type="entry name" value="SAM_MT_C5"/>
    <property type="match status" value="1"/>
</dbReference>
<keyword evidence="9" id="KW-1185">Reference proteome</keyword>
<evidence type="ECO:0000256" key="3">
    <source>
        <dbReference type="ARBA" id="ARBA00022691"/>
    </source>
</evidence>
<dbReference type="VEuPathDB" id="CryptoDB:GNI_076150"/>
<keyword evidence="7" id="KW-0732">Signal</keyword>
<sequence>MNGQHCLRVVSLFAGIGGLTCALDELGLRTELVCMLDISRECRMAWLEAKGRGCMPGELKALESKYMVKDIMTVDFGGIGDADIWLISPPCQPFTKGGKELHEEDARAQPFLRVIEVLQDKQPPFVFIENVPGFGASDSYTRFRKAMEANYDLFEYYQSPTDIGIPYERSRFYCVARRRDLGKADRTGANQTGTNQTGTNQTGTNQTGTVQTRTGRKHKPLSAYVDRNVQDEKYFIPPSKLAKMENFKFDLVDLDFLESRGPVGTFTGGYGEYLGKTGPVMRMGPMSGKEGAGDRFQTVNAQVDRVRRFTPNEILALHGFPKEWYFDADSPFSLRLQYKLVGNSVSVDVIADILRPFLVTEKMDEGKSGEVLNADQLKQYDRQIRLWGYDAQVKMMSNRVCLMGVDGVTMEVGKNLAAAGVNVDLFDDVPYEGQLVSVIPRENMFAPEKSVAVWYEKCLRRMNALVGLGVFSEVPERSTILVSSLSRAASWTQAITSIKRAPVAQIYVVTETEVLVGIGDPLHVVRSLQEKVRGRESDILSPSECAIIGGLITQCVTTHIQQNETPDWDLIEYNRSKIAAKTLLLNERTNAAAGAPAKINQEIIEL</sequence>
<protein>
    <submittedName>
        <fullName evidence="8">DNA (Cytosine-5-)-methyltransferase</fullName>
    </submittedName>
</protein>
<comment type="similarity">
    <text evidence="4 5">Belongs to the class I-like SAM-binding methyltransferase superfamily. C5-methyltransferase family.</text>
</comment>
<dbReference type="GO" id="GO:0008641">
    <property type="term" value="F:ubiquitin-like modifier activating enzyme activity"/>
    <property type="evidence" value="ECO:0007669"/>
    <property type="project" value="InterPro"/>
</dbReference>
<evidence type="ECO:0000256" key="5">
    <source>
        <dbReference type="RuleBase" id="RU000416"/>
    </source>
</evidence>
<dbReference type="Gene3D" id="3.40.50.150">
    <property type="entry name" value="Vaccinia Virus protein VP39"/>
    <property type="match status" value="1"/>
</dbReference>
<dbReference type="OrthoDB" id="414133at2759"/>
<dbReference type="InterPro" id="IPR050750">
    <property type="entry name" value="C5-MTase"/>
</dbReference>
<dbReference type="GeneID" id="22912781"/>
<comment type="caution">
    <text evidence="8">The sequence shown here is derived from an EMBL/GenBank/DDBJ whole genome shotgun (WGS) entry which is preliminary data.</text>
</comment>
<dbReference type="Gene3D" id="3.90.120.10">
    <property type="entry name" value="DNA Methylase, subunit A, domain 2"/>
    <property type="match status" value="1"/>
</dbReference>
<dbReference type="Proteomes" id="UP000019763">
    <property type="component" value="Unassembled WGS sequence"/>
</dbReference>
<dbReference type="GO" id="GO:0008168">
    <property type="term" value="F:methyltransferase activity"/>
    <property type="evidence" value="ECO:0007669"/>
    <property type="project" value="UniProtKB-KW"/>
</dbReference>
<feature type="region of interest" description="Disordered" evidence="6">
    <location>
        <begin position="184"/>
        <end position="219"/>
    </location>
</feature>
<dbReference type="GO" id="GO:0032259">
    <property type="term" value="P:methylation"/>
    <property type="evidence" value="ECO:0007669"/>
    <property type="project" value="UniProtKB-KW"/>
</dbReference>
<evidence type="ECO:0000256" key="6">
    <source>
        <dbReference type="SAM" id="MobiDB-lite"/>
    </source>
</evidence>
<feature type="compositionally biased region" description="Low complexity" evidence="6">
    <location>
        <begin position="187"/>
        <end position="213"/>
    </location>
</feature>
<dbReference type="InterPro" id="IPR035985">
    <property type="entry name" value="Ubiquitin-activating_enz"/>
</dbReference>
<keyword evidence="2 4" id="KW-0808">Transferase</keyword>
<feature type="chain" id="PRO_5001515088" evidence="7">
    <location>
        <begin position="23"/>
        <end position="606"/>
    </location>
</feature>
<evidence type="ECO:0000256" key="2">
    <source>
        <dbReference type="ARBA" id="ARBA00022679"/>
    </source>
</evidence>
<dbReference type="PANTHER" id="PTHR46098">
    <property type="entry name" value="TRNA (CYTOSINE(38)-C(5))-METHYLTRANSFERASE"/>
    <property type="match status" value="1"/>
</dbReference>
<organism evidence="8 9">
    <name type="scientific">Gregarina niphandrodes</name>
    <name type="common">Septate eugregarine</name>
    <dbReference type="NCBI Taxonomy" id="110365"/>
    <lineage>
        <taxon>Eukaryota</taxon>
        <taxon>Sar</taxon>
        <taxon>Alveolata</taxon>
        <taxon>Apicomplexa</taxon>
        <taxon>Conoidasida</taxon>
        <taxon>Gregarinasina</taxon>
        <taxon>Eugregarinorida</taxon>
        <taxon>Gregarinidae</taxon>
        <taxon>Gregarina</taxon>
    </lineage>
</organism>
<feature type="signal peptide" evidence="7">
    <location>
        <begin position="1"/>
        <end position="22"/>
    </location>
</feature>
<dbReference type="InterPro" id="IPR001525">
    <property type="entry name" value="C5_MeTfrase"/>
</dbReference>
<keyword evidence="3 4" id="KW-0949">S-adenosyl-L-methionine</keyword>
<name>A0A023B6U3_GRENI</name>
<dbReference type="SUPFAM" id="SSF53335">
    <property type="entry name" value="S-adenosyl-L-methionine-dependent methyltransferases"/>
    <property type="match status" value="1"/>
</dbReference>
<reference evidence="8" key="1">
    <citation type="submission" date="2013-12" db="EMBL/GenBank/DDBJ databases">
        <authorList>
            <person name="Omoto C.K."/>
            <person name="Sibley D."/>
            <person name="Venepally P."/>
            <person name="Hadjithomas M."/>
            <person name="Karamycheva S."/>
            <person name="Brunk B."/>
            <person name="Roos D."/>
            <person name="Caler E."/>
            <person name="Lorenzi H."/>
        </authorList>
    </citation>
    <scope>NUCLEOTIDE SEQUENCE</scope>
</reference>
<evidence type="ECO:0000313" key="9">
    <source>
        <dbReference type="Proteomes" id="UP000019763"/>
    </source>
</evidence>
<dbReference type="InterPro" id="IPR029063">
    <property type="entry name" value="SAM-dependent_MTases_sf"/>
</dbReference>
<dbReference type="Gene3D" id="3.40.50.720">
    <property type="entry name" value="NAD(P)-binding Rossmann-like Domain"/>
    <property type="match status" value="1"/>
</dbReference>
<dbReference type="EMBL" id="AFNH02000570">
    <property type="protein sequence ID" value="EZG66764.1"/>
    <property type="molecule type" value="Genomic_DNA"/>
</dbReference>
<accession>A0A023B6U3</accession>
<evidence type="ECO:0000256" key="4">
    <source>
        <dbReference type="PROSITE-ProRule" id="PRU01016"/>
    </source>
</evidence>
<dbReference type="eggNOG" id="KOG0919">
    <property type="taxonomic scope" value="Eukaryota"/>
</dbReference>